<evidence type="ECO:0000256" key="3">
    <source>
        <dbReference type="ARBA" id="ARBA00022692"/>
    </source>
</evidence>
<dbReference type="Proteomes" id="UP001164746">
    <property type="component" value="Chromosome 4"/>
</dbReference>
<dbReference type="EMBL" id="CP111015">
    <property type="protein sequence ID" value="WAR02121.1"/>
    <property type="molecule type" value="Genomic_DNA"/>
</dbReference>
<comment type="subcellular location">
    <subcellularLocation>
        <location evidence="1">Membrane</location>
        <topology evidence="1">Single-pass membrane protein</topology>
    </subcellularLocation>
</comment>
<gene>
    <name evidence="8" type="ORF">MAR_008679</name>
    <name evidence="9" type="ORF">MAR_008713</name>
</gene>
<evidence type="ECO:0000256" key="2">
    <source>
        <dbReference type="ARBA" id="ARBA00022448"/>
    </source>
</evidence>
<evidence type="ECO:0000313" key="8">
    <source>
        <dbReference type="EMBL" id="WAR02121.1"/>
    </source>
</evidence>
<dbReference type="EMBL" id="CP111015">
    <property type="protein sequence ID" value="WAR02155.1"/>
    <property type="molecule type" value="Genomic_DNA"/>
</dbReference>
<keyword evidence="10" id="KW-1185">Reference proteome</keyword>
<evidence type="ECO:0000256" key="1">
    <source>
        <dbReference type="ARBA" id="ARBA00004167"/>
    </source>
</evidence>
<feature type="region of interest" description="Disordered" evidence="6">
    <location>
        <begin position="1"/>
        <end position="20"/>
    </location>
</feature>
<evidence type="ECO:0000256" key="4">
    <source>
        <dbReference type="ARBA" id="ARBA00022989"/>
    </source>
</evidence>
<evidence type="ECO:0000256" key="6">
    <source>
        <dbReference type="SAM" id="MobiDB-lite"/>
    </source>
</evidence>
<evidence type="ECO:0000256" key="7">
    <source>
        <dbReference type="SAM" id="Phobius"/>
    </source>
</evidence>
<sequence length="103" mass="11484">MADWGNRRNGTGTGRTEEMLDTENQARIALDIETETKSQNMYMDDHMSGEFDSSQGLLTGSMNRINSMVNSGRGNRKVMCYIIAGLVILFFISYYLVTKVTGG</sequence>
<accession>A0ABY7DZL5</accession>
<protein>
    <submittedName>
        <fullName evidence="8">BET1L-like protein</fullName>
    </submittedName>
</protein>
<organism evidence="8 10">
    <name type="scientific">Mya arenaria</name>
    <name type="common">Soft-shell clam</name>
    <dbReference type="NCBI Taxonomy" id="6604"/>
    <lineage>
        <taxon>Eukaryota</taxon>
        <taxon>Metazoa</taxon>
        <taxon>Spiralia</taxon>
        <taxon>Lophotrochozoa</taxon>
        <taxon>Mollusca</taxon>
        <taxon>Bivalvia</taxon>
        <taxon>Autobranchia</taxon>
        <taxon>Heteroconchia</taxon>
        <taxon>Euheterodonta</taxon>
        <taxon>Imparidentia</taxon>
        <taxon>Neoheterodontei</taxon>
        <taxon>Myida</taxon>
        <taxon>Myoidea</taxon>
        <taxon>Myidae</taxon>
        <taxon>Mya</taxon>
    </lineage>
</organism>
<keyword evidence="3 7" id="KW-0812">Transmembrane</keyword>
<evidence type="ECO:0000256" key="5">
    <source>
        <dbReference type="ARBA" id="ARBA00023136"/>
    </source>
</evidence>
<keyword evidence="2" id="KW-0813">Transport</keyword>
<reference evidence="8" key="1">
    <citation type="submission" date="2022-11" db="EMBL/GenBank/DDBJ databases">
        <title>Centuries of genome instability and evolution in soft-shell clam transmissible cancer (bioRxiv).</title>
        <authorList>
            <person name="Hart S.F.M."/>
            <person name="Yonemitsu M.A."/>
            <person name="Giersch R.M."/>
            <person name="Beal B.F."/>
            <person name="Arriagada G."/>
            <person name="Davis B.W."/>
            <person name="Ostrander E.A."/>
            <person name="Goff S.P."/>
            <person name="Metzger M.J."/>
        </authorList>
    </citation>
    <scope>NUCLEOTIDE SEQUENCE</scope>
    <source>
        <strain evidence="8">MELC-2E11</strain>
        <tissue evidence="8">Siphon/mantle</tissue>
    </source>
</reference>
<dbReference type="PANTHER" id="PTHR12791">
    <property type="entry name" value="GOLGI SNARE BET1-RELATED"/>
    <property type="match status" value="1"/>
</dbReference>
<evidence type="ECO:0000313" key="9">
    <source>
        <dbReference type="EMBL" id="WAR02155.1"/>
    </source>
</evidence>
<feature type="transmembrane region" description="Helical" evidence="7">
    <location>
        <begin position="78"/>
        <end position="97"/>
    </location>
</feature>
<evidence type="ECO:0000313" key="10">
    <source>
        <dbReference type="Proteomes" id="UP001164746"/>
    </source>
</evidence>
<keyword evidence="5 7" id="KW-0472">Membrane</keyword>
<name>A0ABY7DZL5_MYAAR</name>
<keyword evidence="4 7" id="KW-1133">Transmembrane helix</keyword>
<proteinExistence type="predicted"/>